<feature type="signal peptide" evidence="8">
    <location>
        <begin position="1"/>
        <end position="25"/>
    </location>
</feature>
<dbReference type="InterPro" id="IPR017853">
    <property type="entry name" value="GH"/>
</dbReference>
<organism evidence="10 11">
    <name type="scientific">Linum tenue</name>
    <dbReference type="NCBI Taxonomy" id="586396"/>
    <lineage>
        <taxon>Eukaryota</taxon>
        <taxon>Viridiplantae</taxon>
        <taxon>Streptophyta</taxon>
        <taxon>Embryophyta</taxon>
        <taxon>Tracheophyta</taxon>
        <taxon>Spermatophyta</taxon>
        <taxon>Magnoliopsida</taxon>
        <taxon>eudicotyledons</taxon>
        <taxon>Gunneridae</taxon>
        <taxon>Pentapetalae</taxon>
        <taxon>rosids</taxon>
        <taxon>fabids</taxon>
        <taxon>Malpighiales</taxon>
        <taxon>Linaceae</taxon>
        <taxon>Linum</taxon>
    </lineage>
</organism>
<keyword evidence="11" id="KW-1185">Reference proteome</keyword>
<feature type="domain" description="GH18" evidence="9">
    <location>
        <begin position="58"/>
        <end position="403"/>
    </location>
</feature>
<dbReference type="InterPro" id="IPR001223">
    <property type="entry name" value="Glyco_hydro18_cat"/>
</dbReference>
<gene>
    <name evidence="10" type="ORF">LITE_LOCUS16575</name>
</gene>
<evidence type="ECO:0000259" key="9">
    <source>
        <dbReference type="PROSITE" id="PS51910"/>
    </source>
</evidence>
<evidence type="ECO:0000256" key="8">
    <source>
        <dbReference type="SAM" id="SignalP"/>
    </source>
</evidence>
<evidence type="ECO:0000256" key="1">
    <source>
        <dbReference type="ARBA" id="ARBA00008682"/>
    </source>
</evidence>
<dbReference type="GO" id="GO:0005576">
    <property type="term" value="C:extracellular region"/>
    <property type="evidence" value="ECO:0007669"/>
    <property type="project" value="TreeGrafter"/>
</dbReference>
<dbReference type="SUPFAM" id="SSF51445">
    <property type="entry name" value="(Trans)glycosidases"/>
    <property type="match status" value="1"/>
</dbReference>
<dbReference type="Gene3D" id="3.10.50.10">
    <property type="match status" value="1"/>
</dbReference>
<dbReference type="InterPro" id="IPR001579">
    <property type="entry name" value="Glyco_hydro_18_chit_AS"/>
</dbReference>
<evidence type="ECO:0000313" key="11">
    <source>
        <dbReference type="Proteomes" id="UP001154282"/>
    </source>
</evidence>
<accession>A0AAV0JZJ4</accession>
<protein>
    <recommendedName>
        <fullName evidence="9">GH18 domain-containing protein</fullName>
    </recommendedName>
</protein>
<dbReference type="PANTHER" id="PTHR11177:SF317">
    <property type="entry name" value="CHITINASE 12-RELATED"/>
    <property type="match status" value="1"/>
</dbReference>
<dbReference type="GO" id="GO:0006032">
    <property type="term" value="P:chitin catabolic process"/>
    <property type="evidence" value="ECO:0007669"/>
    <property type="project" value="TreeGrafter"/>
</dbReference>
<dbReference type="GO" id="GO:0008061">
    <property type="term" value="F:chitin binding"/>
    <property type="evidence" value="ECO:0007669"/>
    <property type="project" value="InterPro"/>
</dbReference>
<keyword evidence="5 6" id="KW-0326">Glycosidase</keyword>
<dbReference type="InterPro" id="IPR029070">
    <property type="entry name" value="Chitinase_insertion_sf"/>
</dbReference>
<dbReference type="PROSITE" id="PS01095">
    <property type="entry name" value="GH18_1"/>
    <property type="match status" value="1"/>
</dbReference>
<feature type="region of interest" description="Disordered" evidence="7">
    <location>
        <begin position="27"/>
        <end position="54"/>
    </location>
</feature>
<name>A0AAV0JZJ4_9ROSI</name>
<dbReference type="SMART" id="SM00636">
    <property type="entry name" value="Glyco_18"/>
    <property type="match status" value="1"/>
</dbReference>
<comment type="similarity">
    <text evidence="1">Belongs to the glycosyl hydrolase 18 family. Chitinase class V subfamily.</text>
</comment>
<sequence length="410" mass="44904">MASPKLASIALLLTIFNLMINTSHSVSPTSSPAPAPTPAAARAPSAAPRQSTPSPPGIIRAAYWESFSDFPPSAINTSHFTHVYYAFLLPEPTTYKLNITQSDEILLPQFTSALSEKNPPVKTLLSIGGAFPPSVAQVFAEMSQSTKSRAVFIWSAIRVARKYGFDGLDIDWEYPASEREMRDFGRLLKQCRQTLALEAAVMGKPRLLLTGAVYYSARMENSGPARTYPGPEMNKYMDWVNPMTYDYHGSWENFTGPNAALFDPNGKLSTEYGIGSWLEAGVSAQKLVMGLPLYGRTWVLEDPSDHGIGSKALAPGPGEGVLGYDAVREWNAANKASVVYDGESVSYYSVANGSWVGYDDQMSIDLKIQYARMKGLGGYFFWALGQNRNFAIPKLGKLNLLSLVLTFCVR</sequence>
<dbReference type="EMBL" id="CAMGYJ010000005">
    <property type="protein sequence ID" value="CAI0415297.1"/>
    <property type="molecule type" value="Genomic_DNA"/>
</dbReference>
<comment type="caution">
    <text evidence="10">The sequence shown here is derived from an EMBL/GenBank/DDBJ whole genome shotgun (WGS) entry which is preliminary data.</text>
</comment>
<dbReference type="CDD" id="cd02879">
    <property type="entry name" value="GH18_plant_chitinase_class_V"/>
    <property type="match status" value="1"/>
</dbReference>
<evidence type="ECO:0000256" key="6">
    <source>
        <dbReference type="RuleBase" id="RU000489"/>
    </source>
</evidence>
<keyword evidence="4" id="KW-0325">Glycoprotein</keyword>
<keyword evidence="3 6" id="KW-0378">Hydrolase</keyword>
<proteinExistence type="inferred from homology"/>
<dbReference type="InterPro" id="IPR011583">
    <property type="entry name" value="Chitinase_II/V-like_cat"/>
</dbReference>
<dbReference type="FunFam" id="3.10.50.10:FF:000003">
    <property type="entry name" value="Class V chitinase CHIT5b"/>
    <property type="match status" value="1"/>
</dbReference>
<evidence type="ECO:0000256" key="2">
    <source>
        <dbReference type="ARBA" id="ARBA00022729"/>
    </source>
</evidence>
<dbReference type="Pfam" id="PF00704">
    <property type="entry name" value="Glyco_hydro_18"/>
    <property type="match status" value="1"/>
</dbReference>
<dbReference type="PROSITE" id="PS51910">
    <property type="entry name" value="GH18_2"/>
    <property type="match status" value="1"/>
</dbReference>
<dbReference type="InterPro" id="IPR050314">
    <property type="entry name" value="Glycosyl_Hydrlase_18"/>
</dbReference>
<evidence type="ECO:0000256" key="7">
    <source>
        <dbReference type="SAM" id="MobiDB-lite"/>
    </source>
</evidence>
<reference evidence="10" key="1">
    <citation type="submission" date="2022-08" db="EMBL/GenBank/DDBJ databases">
        <authorList>
            <person name="Gutierrez-Valencia J."/>
        </authorList>
    </citation>
    <scope>NUCLEOTIDE SEQUENCE</scope>
</reference>
<dbReference type="PANTHER" id="PTHR11177">
    <property type="entry name" value="CHITINASE"/>
    <property type="match status" value="1"/>
</dbReference>
<feature type="compositionally biased region" description="Low complexity" evidence="7">
    <location>
        <begin position="38"/>
        <end position="52"/>
    </location>
</feature>
<dbReference type="Proteomes" id="UP001154282">
    <property type="component" value="Unassembled WGS sequence"/>
</dbReference>
<dbReference type="GO" id="GO:0005975">
    <property type="term" value="P:carbohydrate metabolic process"/>
    <property type="evidence" value="ECO:0007669"/>
    <property type="project" value="InterPro"/>
</dbReference>
<evidence type="ECO:0000313" key="10">
    <source>
        <dbReference type="EMBL" id="CAI0415297.1"/>
    </source>
</evidence>
<keyword evidence="2 8" id="KW-0732">Signal</keyword>
<dbReference type="Gene3D" id="3.20.20.80">
    <property type="entry name" value="Glycosidases"/>
    <property type="match status" value="1"/>
</dbReference>
<evidence type="ECO:0000256" key="3">
    <source>
        <dbReference type="ARBA" id="ARBA00022801"/>
    </source>
</evidence>
<dbReference type="GO" id="GO:0004568">
    <property type="term" value="F:chitinase activity"/>
    <property type="evidence" value="ECO:0007669"/>
    <property type="project" value="TreeGrafter"/>
</dbReference>
<evidence type="ECO:0000256" key="4">
    <source>
        <dbReference type="ARBA" id="ARBA00023180"/>
    </source>
</evidence>
<dbReference type="AlphaFoldDB" id="A0AAV0JZJ4"/>
<feature type="chain" id="PRO_5043841169" description="GH18 domain-containing protein" evidence="8">
    <location>
        <begin position="26"/>
        <end position="410"/>
    </location>
</feature>
<dbReference type="SUPFAM" id="SSF54556">
    <property type="entry name" value="Chitinase insertion domain"/>
    <property type="match status" value="1"/>
</dbReference>
<evidence type="ECO:0000256" key="5">
    <source>
        <dbReference type="ARBA" id="ARBA00023295"/>
    </source>
</evidence>